<dbReference type="SMART" id="SM01321">
    <property type="entry name" value="Y1_Tnp"/>
    <property type="match status" value="1"/>
</dbReference>
<gene>
    <name evidence="2" type="ORF">L7E55_10800</name>
</gene>
<dbReference type="InterPro" id="IPR002686">
    <property type="entry name" value="Transposase_17"/>
</dbReference>
<accession>A0A9X4H612</accession>
<evidence type="ECO:0000259" key="1">
    <source>
        <dbReference type="SMART" id="SM01321"/>
    </source>
</evidence>
<dbReference type="InterPro" id="IPR036515">
    <property type="entry name" value="Transposase_17_sf"/>
</dbReference>
<dbReference type="SUPFAM" id="SSF143422">
    <property type="entry name" value="Transposase IS200-like"/>
    <property type="match status" value="1"/>
</dbReference>
<dbReference type="Pfam" id="PF01797">
    <property type="entry name" value="Y1_Tnp"/>
    <property type="match status" value="1"/>
</dbReference>
<protein>
    <submittedName>
        <fullName evidence="2">Transposase</fullName>
    </submittedName>
</protein>
<dbReference type="AlphaFoldDB" id="A0A9X4H612"/>
<reference evidence="2" key="1">
    <citation type="submission" date="2022-02" db="EMBL/GenBank/DDBJ databases">
        <authorList>
            <person name="Leng L."/>
        </authorList>
    </citation>
    <scope>NUCLEOTIDE SEQUENCE</scope>
    <source>
        <strain evidence="2">JI</strain>
    </source>
</reference>
<dbReference type="GO" id="GO:0003677">
    <property type="term" value="F:DNA binding"/>
    <property type="evidence" value="ECO:0007669"/>
    <property type="project" value="InterPro"/>
</dbReference>
<organism evidence="2 3">
    <name type="scientific">Pelotomaculum isophthalicicum JI</name>
    <dbReference type="NCBI Taxonomy" id="947010"/>
    <lineage>
        <taxon>Bacteria</taxon>
        <taxon>Bacillati</taxon>
        <taxon>Bacillota</taxon>
        <taxon>Clostridia</taxon>
        <taxon>Eubacteriales</taxon>
        <taxon>Desulfotomaculaceae</taxon>
        <taxon>Pelotomaculum</taxon>
    </lineage>
</organism>
<sequence length="256" mass="30323">MARQARERCESRVYHIVMRGINRQDIFCDEDDYQRFLITIERVKTDKFEVYGYCLMSNHVHLLIHEKSEEIPQIMKRIGTSYAWWYNLKYQRTGHVFQGRYASECVEDDGYLLTVIRYIHNNPVKAGMVRKPEDYCWSSIQAYYGRHENPICLTDVGFILGIFAEERAEAIRRFREHMKIEAQETCLDDKIKQRKTDSEVKAEIESMLNGESVMILRTIEKRKRNEILRRIKVVEGATQRQIARVTGLNQSIVFKA</sequence>
<dbReference type="GO" id="GO:0006313">
    <property type="term" value="P:DNA transposition"/>
    <property type="evidence" value="ECO:0007669"/>
    <property type="project" value="InterPro"/>
</dbReference>
<proteinExistence type="predicted"/>
<dbReference type="RefSeq" id="WP_277444244.1">
    <property type="nucleotide sequence ID" value="NZ_JAKOAV010000019.1"/>
</dbReference>
<dbReference type="PANTHER" id="PTHR34322">
    <property type="entry name" value="TRANSPOSASE, Y1_TNP DOMAIN-CONTAINING"/>
    <property type="match status" value="1"/>
</dbReference>
<name>A0A9X4H612_9FIRM</name>
<dbReference type="Proteomes" id="UP001154312">
    <property type="component" value="Unassembled WGS sequence"/>
</dbReference>
<evidence type="ECO:0000313" key="3">
    <source>
        <dbReference type="Proteomes" id="UP001154312"/>
    </source>
</evidence>
<comment type="caution">
    <text evidence="2">The sequence shown here is derived from an EMBL/GenBank/DDBJ whole genome shotgun (WGS) entry which is preliminary data.</text>
</comment>
<dbReference type="PANTHER" id="PTHR34322:SF2">
    <property type="entry name" value="TRANSPOSASE IS200-LIKE DOMAIN-CONTAINING PROTEIN"/>
    <property type="match status" value="1"/>
</dbReference>
<evidence type="ECO:0000313" key="2">
    <source>
        <dbReference type="EMBL" id="MDF9408837.1"/>
    </source>
</evidence>
<feature type="domain" description="Transposase IS200-like" evidence="1">
    <location>
        <begin position="9"/>
        <end position="122"/>
    </location>
</feature>
<dbReference type="GO" id="GO:0004803">
    <property type="term" value="F:transposase activity"/>
    <property type="evidence" value="ECO:0007669"/>
    <property type="project" value="InterPro"/>
</dbReference>
<dbReference type="EMBL" id="JAKOAV010000019">
    <property type="protein sequence ID" value="MDF9408837.1"/>
    <property type="molecule type" value="Genomic_DNA"/>
</dbReference>
<dbReference type="Gene3D" id="3.30.70.1290">
    <property type="entry name" value="Transposase IS200-like"/>
    <property type="match status" value="1"/>
</dbReference>
<keyword evidence="3" id="KW-1185">Reference proteome</keyword>